<proteinExistence type="predicted"/>
<dbReference type="EMBL" id="JAUORK010000003">
    <property type="protein sequence ID" value="MDO6671114.1"/>
    <property type="molecule type" value="Genomic_DNA"/>
</dbReference>
<keyword evidence="1" id="KW-0472">Membrane</keyword>
<dbReference type="RefSeq" id="WP_303592896.1">
    <property type="nucleotide sequence ID" value="NZ_JAUORK010000003.1"/>
</dbReference>
<keyword evidence="1" id="KW-1133">Transmembrane helix</keyword>
<sequence length="297" mass="34042">MNDYPGRNIRQYFWATALLAITATVAPYLYKFSALELSTDTSDWGGFGSYISGVIGTIAIIITLYYLIAAKEQQDEMIKKQSVMLENQEKEISTNESFKATEFALQNYPLILKSLTKNHLKIPLKYIFITSQKGDLQATITATKTSGSVTLHEILKYDNSTTEEYLRQIDWLQDESINLQARADSIKGMLSPLISHASLIIMLSTKSPYIREYIKNETISIKPYLYAMYYFYSAYKTQAETDSFIIEHPELNNFSAFSLGLLTVSDYQSRKFFFWHKLGFIFAEHENSTNLNQPSEL</sequence>
<reference evidence="2" key="1">
    <citation type="submission" date="2023-07" db="EMBL/GenBank/DDBJ databases">
        <title>Genome content predicts the carbon catabolic preferences of heterotrophic bacteria.</title>
        <authorList>
            <person name="Gralka M."/>
        </authorList>
    </citation>
    <scope>NUCLEOTIDE SEQUENCE</scope>
    <source>
        <strain evidence="2">C2R13</strain>
    </source>
</reference>
<evidence type="ECO:0000256" key="1">
    <source>
        <dbReference type="SAM" id="Phobius"/>
    </source>
</evidence>
<feature type="transmembrane region" description="Helical" evidence="1">
    <location>
        <begin position="12"/>
        <end position="30"/>
    </location>
</feature>
<accession>A0AAP4TWM3</accession>
<keyword evidence="1" id="KW-0812">Transmembrane</keyword>
<protein>
    <submittedName>
        <fullName evidence="2">Uncharacterized protein</fullName>
    </submittedName>
</protein>
<gene>
    <name evidence="2" type="ORF">Q4535_03180</name>
</gene>
<organism evidence="2 3">
    <name type="scientific">Cobetia amphilecti</name>
    <dbReference type="NCBI Taxonomy" id="1055104"/>
    <lineage>
        <taxon>Bacteria</taxon>
        <taxon>Pseudomonadati</taxon>
        <taxon>Pseudomonadota</taxon>
        <taxon>Gammaproteobacteria</taxon>
        <taxon>Oceanospirillales</taxon>
        <taxon>Halomonadaceae</taxon>
        <taxon>Cobetia</taxon>
    </lineage>
</organism>
<comment type="caution">
    <text evidence="2">The sequence shown here is derived from an EMBL/GenBank/DDBJ whole genome shotgun (WGS) entry which is preliminary data.</text>
</comment>
<dbReference type="AlphaFoldDB" id="A0AAP4TWM3"/>
<feature type="transmembrane region" description="Helical" evidence="1">
    <location>
        <begin position="50"/>
        <end position="70"/>
    </location>
</feature>
<dbReference type="Proteomes" id="UP001170481">
    <property type="component" value="Unassembled WGS sequence"/>
</dbReference>
<evidence type="ECO:0000313" key="3">
    <source>
        <dbReference type="Proteomes" id="UP001170481"/>
    </source>
</evidence>
<evidence type="ECO:0000313" key="2">
    <source>
        <dbReference type="EMBL" id="MDO6671114.1"/>
    </source>
</evidence>
<name>A0AAP4TWM3_9GAMM</name>